<evidence type="ECO:0000313" key="3">
    <source>
        <dbReference type="EMBL" id="PHJ16247.1"/>
    </source>
</evidence>
<feature type="compositionally biased region" description="Polar residues" evidence="2">
    <location>
        <begin position="25"/>
        <end position="35"/>
    </location>
</feature>
<feature type="compositionally biased region" description="Pro residues" evidence="2">
    <location>
        <begin position="421"/>
        <end position="433"/>
    </location>
</feature>
<feature type="compositionally biased region" description="Basic and acidic residues" evidence="2">
    <location>
        <begin position="304"/>
        <end position="313"/>
    </location>
</feature>
<feature type="region of interest" description="Disordered" evidence="2">
    <location>
        <begin position="1"/>
        <end position="313"/>
    </location>
</feature>
<dbReference type="EMBL" id="MIGC01006364">
    <property type="protein sequence ID" value="PHJ16247.1"/>
    <property type="molecule type" value="Genomic_DNA"/>
</dbReference>
<dbReference type="PANTHER" id="PTHR18962:SF0">
    <property type="entry name" value="COILED-COIL DOMAIN-CONTAINING PROTEIN 39"/>
    <property type="match status" value="1"/>
</dbReference>
<feature type="compositionally biased region" description="Basic and acidic residues" evidence="2">
    <location>
        <begin position="247"/>
        <end position="257"/>
    </location>
</feature>
<dbReference type="GO" id="GO:0005930">
    <property type="term" value="C:axoneme"/>
    <property type="evidence" value="ECO:0007669"/>
    <property type="project" value="InterPro"/>
</dbReference>
<dbReference type="AlphaFoldDB" id="A0A2C6KFC4"/>
<dbReference type="OrthoDB" id="10259720at2759"/>
<keyword evidence="3" id="KW-0966">Cell projection</keyword>
<comment type="caution">
    <text evidence="3">The sequence shown here is derived from an EMBL/GenBank/DDBJ whole genome shotgun (WGS) entry which is preliminary data.</text>
</comment>
<evidence type="ECO:0000256" key="2">
    <source>
        <dbReference type="SAM" id="MobiDB-lite"/>
    </source>
</evidence>
<feature type="non-terminal residue" evidence="3">
    <location>
        <position position="617"/>
    </location>
</feature>
<dbReference type="GO" id="GO:0003341">
    <property type="term" value="P:cilium movement"/>
    <property type="evidence" value="ECO:0007669"/>
    <property type="project" value="InterPro"/>
</dbReference>
<sequence length="617" mass="71148">MEGDCPPHPSQQEEEEKKEEEEETSLQSKNLQPIPNDTIRGREEEEGGLPLSSSFSPFDSRTSDANRPSLPSSDLRAFSEDPHYEGSEDPWRGRRGEKEERDETGEGRREERTDDASSMEKEDRKDIEGANGERDVQDKEEEEDQDEDEEERRNVVSYKGEERRCSTDSCSGYDNFIDRISLSQKEVLLDQMKKKMEMDEDEEEGEHKERKREGDEDEEKSEERNEQDEMEEEKKKEEEGAMSQGEGDLHGDRRSDESREEEEEEKDGEDSFSLKADSNGERKEEDDKEEEERSLFLSRAYHHSFGEPVRDLARIEEQDGVSVHLKRYHHSFGEPVDDVSIELDEEEKDEEPPSASHPDGSPPLSPSEQPLLLLKAEDEEEEEDISISPIARYKETEEACHRQLQEQIRELGKQENEKSHLPPPSLLNPPPPSSTSSHSSSSLPSDIPLSSFSFHPSSAAPAPPSSSSFPSPLDDADLLPPFANEENRRLHEDIVKSRGEIRYLNSQIAERQDRTKMMEVHLKNLLAELKNIEKIQQAKTDSIQSERHISDLHERHTGKIASQIKQLDAEVNRFEDRLLAVQEEFLKKNEEIDKFKLLMNWNEKELKQWITAETQQQ</sequence>
<feature type="compositionally biased region" description="Low complexity" evidence="2">
    <location>
        <begin position="48"/>
        <end position="58"/>
    </location>
</feature>
<feature type="compositionally biased region" description="Basic and acidic residues" evidence="2">
    <location>
        <begin position="151"/>
        <end position="166"/>
    </location>
</feature>
<keyword evidence="1" id="KW-0175">Coiled coil</keyword>
<feature type="compositionally biased region" description="Basic and acidic residues" evidence="2">
    <location>
        <begin position="187"/>
        <end position="197"/>
    </location>
</feature>
<dbReference type="RefSeq" id="XP_067917976.1">
    <property type="nucleotide sequence ID" value="XM_068070048.1"/>
</dbReference>
<dbReference type="Proteomes" id="UP000221165">
    <property type="component" value="Unassembled WGS sequence"/>
</dbReference>
<feature type="region of interest" description="Disordered" evidence="2">
    <location>
        <begin position="326"/>
        <end position="485"/>
    </location>
</feature>
<keyword evidence="3" id="KW-0282">Flagellum</keyword>
<organism evidence="3 4">
    <name type="scientific">Cystoisospora suis</name>
    <dbReference type="NCBI Taxonomy" id="483139"/>
    <lineage>
        <taxon>Eukaryota</taxon>
        <taxon>Sar</taxon>
        <taxon>Alveolata</taxon>
        <taxon>Apicomplexa</taxon>
        <taxon>Conoidasida</taxon>
        <taxon>Coccidia</taxon>
        <taxon>Eucoccidiorida</taxon>
        <taxon>Eimeriorina</taxon>
        <taxon>Sarcocystidae</taxon>
        <taxon>Cystoisospora</taxon>
    </lineage>
</organism>
<evidence type="ECO:0000256" key="1">
    <source>
        <dbReference type="ARBA" id="ARBA00023054"/>
    </source>
</evidence>
<accession>A0A2C6KFC4</accession>
<feature type="compositionally biased region" description="Acidic residues" evidence="2">
    <location>
        <begin position="12"/>
        <end position="24"/>
    </location>
</feature>
<gene>
    <name evidence="3" type="ORF">CSUI_009940</name>
</gene>
<dbReference type="GeneID" id="94433259"/>
<feature type="compositionally biased region" description="Acidic residues" evidence="2">
    <location>
        <begin position="335"/>
        <end position="352"/>
    </location>
</feature>
<dbReference type="GO" id="GO:0036159">
    <property type="term" value="P:inner dynein arm assembly"/>
    <property type="evidence" value="ECO:0007669"/>
    <property type="project" value="InterPro"/>
</dbReference>
<keyword evidence="4" id="KW-1185">Reference proteome</keyword>
<feature type="compositionally biased region" description="Basic and acidic residues" evidence="2">
    <location>
        <begin position="77"/>
        <end position="137"/>
    </location>
</feature>
<evidence type="ECO:0000313" key="4">
    <source>
        <dbReference type="Proteomes" id="UP000221165"/>
    </source>
</evidence>
<dbReference type="GO" id="GO:0060285">
    <property type="term" value="P:cilium-dependent cell motility"/>
    <property type="evidence" value="ECO:0007669"/>
    <property type="project" value="TreeGrafter"/>
</dbReference>
<dbReference type="InterPro" id="IPR033290">
    <property type="entry name" value="CCDC39"/>
</dbReference>
<dbReference type="Pfam" id="PF24161">
    <property type="entry name" value="CCDC39"/>
    <property type="match status" value="1"/>
</dbReference>
<name>A0A2C6KFC4_9APIC</name>
<proteinExistence type="predicted"/>
<feature type="compositionally biased region" description="Acidic residues" evidence="2">
    <location>
        <begin position="138"/>
        <end position="150"/>
    </location>
</feature>
<reference evidence="3 4" key="1">
    <citation type="journal article" date="2017" name="Int. J. Parasitol.">
        <title>The genome of the protozoan parasite Cystoisospora suis and a reverse vaccinology approach to identify vaccine candidates.</title>
        <authorList>
            <person name="Palmieri N."/>
            <person name="Shrestha A."/>
            <person name="Ruttkowski B."/>
            <person name="Beck T."/>
            <person name="Vogl C."/>
            <person name="Tomley F."/>
            <person name="Blake D.P."/>
            <person name="Joachim A."/>
        </authorList>
    </citation>
    <scope>NUCLEOTIDE SEQUENCE [LARGE SCALE GENOMIC DNA]</scope>
    <source>
        <strain evidence="3 4">Wien I</strain>
    </source>
</reference>
<feature type="compositionally biased region" description="Acidic residues" evidence="2">
    <location>
        <begin position="258"/>
        <end position="270"/>
    </location>
</feature>
<keyword evidence="3" id="KW-0969">Cilium</keyword>
<feature type="compositionally biased region" description="Polar residues" evidence="2">
    <location>
        <begin position="59"/>
        <end position="72"/>
    </location>
</feature>
<feature type="compositionally biased region" description="Acidic residues" evidence="2">
    <location>
        <begin position="215"/>
        <end position="231"/>
    </location>
</feature>
<dbReference type="VEuPathDB" id="ToxoDB:CSUI_009940"/>
<feature type="compositionally biased region" description="Basic and acidic residues" evidence="2">
    <location>
        <begin position="392"/>
        <end position="420"/>
    </location>
</feature>
<protein>
    <submittedName>
        <fullName evidence="3">Flagella associated protein</fullName>
    </submittedName>
</protein>
<dbReference type="PANTHER" id="PTHR18962">
    <property type="entry name" value="COILED-COIL DOMAIN-CONTAINING PROTEIN 39"/>
    <property type="match status" value="1"/>
</dbReference>
<feature type="compositionally biased region" description="Basic and acidic residues" evidence="2">
    <location>
        <begin position="205"/>
        <end position="214"/>
    </location>
</feature>
<feature type="compositionally biased region" description="Low complexity" evidence="2">
    <location>
        <begin position="434"/>
        <end position="482"/>
    </location>
</feature>